<protein>
    <submittedName>
        <fullName evidence="1">Uncharacterized protein</fullName>
    </submittedName>
</protein>
<dbReference type="HOGENOM" id="CLU_2008315_0_0_1"/>
<evidence type="ECO:0000313" key="1">
    <source>
        <dbReference type="EnsemblProtists" id="HpaP813886"/>
    </source>
</evidence>
<dbReference type="InParanoid" id="M4C468"/>
<name>M4C468_HYAAE</name>
<proteinExistence type="predicted"/>
<sequence>MEKQIWISADSGGALVNSVCYSRYVHCRGFLGMSFAVHAGMEARTEVLETDCKSHVRWNLREIALSRSVVMRRLCMLLDRVSVVGGEGLRGALDFDEATGWRWLWAAWVVYSMPCHAQWYQGFR</sequence>
<reference evidence="2" key="1">
    <citation type="journal article" date="2010" name="Science">
        <title>Signatures of adaptation to obligate biotrophy in the Hyaloperonospora arabidopsidis genome.</title>
        <authorList>
            <person name="Baxter L."/>
            <person name="Tripathy S."/>
            <person name="Ishaque N."/>
            <person name="Boot N."/>
            <person name="Cabral A."/>
            <person name="Kemen E."/>
            <person name="Thines M."/>
            <person name="Ah-Fong A."/>
            <person name="Anderson R."/>
            <person name="Badejoko W."/>
            <person name="Bittner-Eddy P."/>
            <person name="Boore J.L."/>
            <person name="Chibucos M.C."/>
            <person name="Coates M."/>
            <person name="Dehal P."/>
            <person name="Delehaunty K."/>
            <person name="Dong S."/>
            <person name="Downton P."/>
            <person name="Dumas B."/>
            <person name="Fabro G."/>
            <person name="Fronick C."/>
            <person name="Fuerstenberg S.I."/>
            <person name="Fulton L."/>
            <person name="Gaulin E."/>
            <person name="Govers F."/>
            <person name="Hughes L."/>
            <person name="Humphray S."/>
            <person name="Jiang R.H."/>
            <person name="Judelson H."/>
            <person name="Kamoun S."/>
            <person name="Kyung K."/>
            <person name="Meijer H."/>
            <person name="Minx P."/>
            <person name="Morris P."/>
            <person name="Nelson J."/>
            <person name="Phuntumart V."/>
            <person name="Qutob D."/>
            <person name="Rehmany A."/>
            <person name="Rougon-Cardoso A."/>
            <person name="Ryden P."/>
            <person name="Torto-Alalibo T."/>
            <person name="Studholme D."/>
            <person name="Wang Y."/>
            <person name="Win J."/>
            <person name="Wood J."/>
            <person name="Clifton S.W."/>
            <person name="Rogers J."/>
            <person name="Van den Ackerveken G."/>
            <person name="Jones J.D."/>
            <person name="McDowell J.M."/>
            <person name="Beynon J."/>
            <person name="Tyler B.M."/>
        </authorList>
    </citation>
    <scope>NUCLEOTIDE SEQUENCE [LARGE SCALE GENOMIC DNA]</scope>
    <source>
        <strain evidence="2">Emoy2</strain>
    </source>
</reference>
<dbReference type="AlphaFoldDB" id="M4C468"/>
<reference evidence="1" key="2">
    <citation type="submission" date="2015-06" db="UniProtKB">
        <authorList>
            <consortium name="EnsemblProtists"/>
        </authorList>
    </citation>
    <scope>IDENTIFICATION</scope>
    <source>
        <strain evidence="1">Emoy2</strain>
    </source>
</reference>
<dbReference type="EnsemblProtists" id="HpaT813886">
    <property type="protein sequence ID" value="HpaP813886"/>
    <property type="gene ID" value="HpaG813886"/>
</dbReference>
<organism evidence="1 2">
    <name type="scientific">Hyaloperonospora arabidopsidis (strain Emoy2)</name>
    <name type="common">Downy mildew agent</name>
    <name type="synonym">Peronospora arabidopsidis</name>
    <dbReference type="NCBI Taxonomy" id="559515"/>
    <lineage>
        <taxon>Eukaryota</taxon>
        <taxon>Sar</taxon>
        <taxon>Stramenopiles</taxon>
        <taxon>Oomycota</taxon>
        <taxon>Peronosporomycetes</taxon>
        <taxon>Peronosporales</taxon>
        <taxon>Peronosporaceae</taxon>
        <taxon>Hyaloperonospora</taxon>
    </lineage>
</organism>
<evidence type="ECO:0000313" key="2">
    <source>
        <dbReference type="Proteomes" id="UP000011713"/>
    </source>
</evidence>
<dbReference type="EMBL" id="JH598205">
    <property type="status" value="NOT_ANNOTATED_CDS"/>
    <property type="molecule type" value="Genomic_DNA"/>
</dbReference>
<accession>M4C468</accession>
<dbReference type="VEuPathDB" id="FungiDB:HpaG813886"/>
<dbReference type="Proteomes" id="UP000011713">
    <property type="component" value="Unassembled WGS sequence"/>
</dbReference>
<keyword evidence="2" id="KW-1185">Reference proteome</keyword>